<dbReference type="Proteomes" id="UP000476411">
    <property type="component" value="Chromosome"/>
</dbReference>
<organism evidence="1 2">
    <name type="scientific">Chitinophaga agri</name>
    <dbReference type="NCBI Taxonomy" id="2703787"/>
    <lineage>
        <taxon>Bacteria</taxon>
        <taxon>Pseudomonadati</taxon>
        <taxon>Bacteroidota</taxon>
        <taxon>Chitinophagia</taxon>
        <taxon>Chitinophagales</taxon>
        <taxon>Chitinophagaceae</taxon>
        <taxon>Chitinophaga</taxon>
    </lineage>
</organism>
<dbReference type="SUPFAM" id="SSF48613">
    <property type="entry name" value="Heme oxygenase-like"/>
    <property type="match status" value="1"/>
</dbReference>
<protein>
    <submittedName>
        <fullName evidence="1">Biliverdin-producing heme oxygenase</fullName>
    </submittedName>
</protein>
<proteinExistence type="predicted"/>
<reference evidence="1 2" key="1">
    <citation type="submission" date="2020-01" db="EMBL/GenBank/DDBJ databases">
        <title>Complete genome sequence of Chitinophaga sp. H33E-04 isolated from quinoa roots.</title>
        <authorList>
            <person name="Weon H.-Y."/>
            <person name="Lee S.A."/>
        </authorList>
    </citation>
    <scope>NUCLEOTIDE SEQUENCE [LARGE SCALE GENOMIC DNA]</scope>
    <source>
        <strain evidence="1 2">H33E-04</strain>
    </source>
</reference>
<dbReference type="GO" id="GO:0004392">
    <property type="term" value="F:heme oxygenase (decyclizing) activity"/>
    <property type="evidence" value="ECO:0007669"/>
    <property type="project" value="InterPro"/>
</dbReference>
<evidence type="ECO:0000313" key="1">
    <source>
        <dbReference type="EMBL" id="QHS60934.1"/>
    </source>
</evidence>
<sequence>MIELLRERTGKQHQDLERVLIPRIKAANTPEAYTSLLQLFYGYYYPLEQHIAAHMDITFPGGFERRRKAALLLDDIAAITNAPAIQPICCNDIPEIADNAQALGAMYVLEGSTLGGQVICQILSRNLSSPDLPKALSFFNGYGADTQSYWDTFVHYLQGYNGDDTQRQRLLDAAAATFEHFRSWAVSQQNASL</sequence>
<name>A0A6B9ZHX3_9BACT</name>
<evidence type="ECO:0000313" key="2">
    <source>
        <dbReference type="Proteomes" id="UP000476411"/>
    </source>
</evidence>
<dbReference type="GO" id="GO:0006788">
    <property type="term" value="P:heme oxidation"/>
    <property type="evidence" value="ECO:0007669"/>
    <property type="project" value="InterPro"/>
</dbReference>
<dbReference type="EMBL" id="CP048113">
    <property type="protein sequence ID" value="QHS60934.1"/>
    <property type="molecule type" value="Genomic_DNA"/>
</dbReference>
<dbReference type="RefSeq" id="WP_162332617.1">
    <property type="nucleotide sequence ID" value="NZ_CP048113.1"/>
</dbReference>
<dbReference type="AlphaFoldDB" id="A0A6B9ZHX3"/>
<accession>A0A6B9ZHX3</accession>
<dbReference type="CDD" id="cd19166">
    <property type="entry name" value="HemeO-bac"/>
    <property type="match status" value="1"/>
</dbReference>
<dbReference type="Pfam" id="PF01126">
    <property type="entry name" value="Heme_oxygenase"/>
    <property type="match status" value="1"/>
</dbReference>
<dbReference type="InterPro" id="IPR016053">
    <property type="entry name" value="Haem_Oase-like"/>
</dbReference>
<dbReference type="InterPro" id="IPR016084">
    <property type="entry name" value="Haem_Oase-like_multi-hlx"/>
</dbReference>
<gene>
    <name evidence="1" type="ORF">GWR21_15430</name>
</gene>
<dbReference type="Gene3D" id="1.20.910.10">
    <property type="entry name" value="Heme oxygenase-like"/>
    <property type="match status" value="1"/>
</dbReference>
<dbReference type="KEGG" id="chih:GWR21_15430"/>
<keyword evidence="2" id="KW-1185">Reference proteome</keyword>